<organism evidence="2 3">
    <name type="scientific">Catenaria anguillulae PL171</name>
    <dbReference type="NCBI Taxonomy" id="765915"/>
    <lineage>
        <taxon>Eukaryota</taxon>
        <taxon>Fungi</taxon>
        <taxon>Fungi incertae sedis</taxon>
        <taxon>Blastocladiomycota</taxon>
        <taxon>Blastocladiomycetes</taxon>
        <taxon>Blastocladiales</taxon>
        <taxon>Catenariaceae</taxon>
        <taxon>Catenaria</taxon>
    </lineage>
</organism>
<name>A0A1Y2I4P6_9FUNG</name>
<gene>
    <name evidence="2" type="ORF">BCR44DRAFT_34547</name>
</gene>
<feature type="region of interest" description="Disordered" evidence="1">
    <location>
        <begin position="516"/>
        <end position="536"/>
    </location>
</feature>
<protein>
    <submittedName>
        <fullName evidence="2">Uncharacterized protein</fullName>
    </submittedName>
</protein>
<dbReference type="Proteomes" id="UP000193411">
    <property type="component" value="Unassembled WGS sequence"/>
</dbReference>
<proteinExistence type="predicted"/>
<dbReference type="AlphaFoldDB" id="A0A1Y2I4P6"/>
<evidence type="ECO:0000256" key="1">
    <source>
        <dbReference type="SAM" id="MobiDB-lite"/>
    </source>
</evidence>
<reference evidence="2 3" key="1">
    <citation type="submission" date="2016-07" db="EMBL/GenBank/DDBJ databases">
        <title>Pervasive Adenine N6-methylation of Active Genes in Fungi.</title>
        <authorList>
            <consortium name="DOE Joint Genome Institute"/>
            <person name="Mondo S.J."/>
            <person name="Dannebaum R.O."/>
            <person name="Kuo R.C."/>
            <person name="Labutti K."/>
            <person name="Haridas S."/>
            <person name="Kuo A."/>
            <person name="Salamov A."/>
            <person name="Ahrendt S.R."/>
            <person name="Lipzen A."/>
            <person name="Sullivan W."/>
            <person name="Andreopoulos W.B."/>
            <person name="Clum A."/>
            <person name="Lindquist E."/>
            <person name="Daum C."/>
            <person name="Ramamoorthy G.K."/>
            <person name="Gryganskyi A."/>
            <person name="Culley D."/>
            <person name="Magnuson J.K."/>
            <person name="James T.Y."/>
            <person name="O'Malley M.A."/>
            <person name="Stajich J.E."/>
            <person name="Spatafora J.W."/>
            <person name="Visel A."/>
            <person name="Grigoriev I.V."/>
        </authorList>
    </citation>
    <scope>NUCLEOTIDE SEQUENCE [LARGE SCALE GENOMIC DNA]</scope>
    <source>
        <strain evidence="2 3">PL171</strain>
    </source>
</reference>
<keyword evidence="3" id="KW-1185">Reference proteome</keyword>
<evidence type="ECO:0000313" key="2">
    <source>
        <dbReference type="EMBL" id="ORZ41244.1"/>
    </source>
</evidence>
<accession>A0A1Y2I4P6</accession>
<sequence>MDWGRKQVDITSDVENIFEQGHIAIVPFSDLTSLSLDEQHKWTIRRAEITTEMGKAAALGTPERARTRLGIRVNGADRIFDLSQPNQVTAAAVSFITTDVGQSHDMLERRHIRAQSNCSQLVWVGTNPENTYMFSSQVQRAVNQLLQFGAYGPWVGLTEFVASNSMFLTMDNASNVLAQLANAMPNLVSLELRNLRVPLDFLLANLDCFLRRPAYRGTLLQSVYLTAITLHRTDPPLSTASYSLPAANTTARTKLDSTRPTRNHLRSLSLEVEGRGPHQLAHYECPTVAIHPGLLHGIENIYLKLVKLAVMPPHLANPNAPSFLPLSAFLCDPKVTKRTPLTLEHLTLPNLIRLETCTHSFAPLGFRSAHPPYRIPSSLPNAPNLAHLLLISTDTKHVSFYAPNVLPTLLRYPRLVRARIAYTELAEADLQQIVRQVLSPPKAFGWPGARLRNLIIDNLNVDQFDRNGEPGMRGQLVSVPHLTDLLDAYPDAWTGIAKVAFAHTAVEADLSGRLPRGSGAGAGASTTQYRDGSRVKRDTCPKCDLVVDMFGAGQMDALAGMLGGMSMMVPGMHEAMMQMGLAGAAGSSALIMCPMCSPRESGRVDMDGSCGGMVKGYRKAEVSMWCREGTRHERVI</sequence>
<evidence type="ECO:0000313" key="3">
    <source>
        <dbReference type="Proteomes" id="UP000193411"/>
    </source>
</evidence>
<comment type="caution">
    <text evidence="2">The sequence shown here is derived from an EMBL/GenBank/DDBJ whole genome shotgun (WGS) entry which is preliminary data.</text>
</comment>
<dbReference type="EMBL" id="MCFL01000001">
    <property type="protein sequence ID" value="ORZ41244.1"/>
    <property type="molecule type" value="Genomic_DNA"/>
</dbReference>